<dbReference type="Proteomes" id="UP000292340">
    <property type="component" value="Unassembled WGS sequence"/>
</dbReference>
<name>A0AB37VY85_9PLEO</name>
<reference evidence="2" key="1">
    <citation type="submission" date="2017-10" db="EMBL/GenBank/DDBJ databases">
        <authorList>
            <person name="Armitage A.D."/>
            <person name="Barbara D.J."/>
            <person name="Woodhall J.W."/>
            <person name="Sreenivasaprasad S."/>
            <person name="Lane C.R."/>
            <person name="Clarkson J.P."/>
            <person name="Harrison R.J."/>
        </authorList>
    </citation>
    <scope>NUCLEOTIDE SEQUENCE</scope>
    <source>
        <strain evidence="2">FERA 1164</strain>
    </source>
</reference>
<proteinExistence type="predicted"/>
<evidence type="ECO:0000256" key="1">
    <source>
        <dbReference type="SAM" id="SignalP"/>
    </source>
</evidence>
<dbReference type="InterPro" id="IPR008757">
    <property type="entry name" value="Peptidase_M6-like_domain"/>
</dbReference>
<comment type="caution">
    <text evidence="2">The sequence shown here is derived from an EMBL/GenBank/DDBJ whole genome shotgun (WGS) entry which is preliminary data.</text>
</comment>
<dbReference type="GO" id="GO:0008233">
    <property type="term" value="F:peptidase activity"/>
    <property type="evidence" value="ECO:0007669"/>
    <property type="project" value="InterPro"/>
</dbReference>
<dbReference type="NCBIfam" id="TIGR03296">
    <property type="entry name" value="M6dom_TIGR03296"/>
    <property type="match status" value="1"/>
</dbReference>
<evidence type="ECO:0008006" key="4">
    <source>
        <dbReference type="Google" id="ProtNLM"/>
    </source>
</evidence>
<dbReference type="PANTHER" id="PTHR41775">
    <property type="entry name" value="SECRETED PROTEIN-RELATED"/>
    <property type="match status" value="1"/>
</dbReference>
<feature type="signal peptide" evidence="1">
    <location>
        <begin position="1"/>
        <end position="20"/>
    </location>
</feature>
<gene>
    <name evidence="2" type="ORF">AA0115_g12905</name>
</gene>
<feature type="chain" id="PRO_5044301991" description="Secreted protein" evidence="1">
    <location>
        <begin position="21"/>
        <end position="395"/>
    </location>
</feature>
<evidence type="ECO:0000313" key="2">
    <source>
        <dbReference type="EMBL" id="RYN15649.1"/>
    </source>
</evidence>
<protein>
    <recommendedName>
        <fullName evidence="4">Secreted protein</fullName>
    </recommendedName>
</protein>
<dbReference type="EMBL" id="PDXB01000109">
    <property type="protein sequence ID" value="RYN15649.1"/>
    <property type="molecule type" value="Genomic_DNA"/>
</dbReference>
<dbReference type="AlphaFoldDB" id="A0AB37VY85"/>
<organism evidence="2 3">
    <name type="scientific">Alternaria tenuissima</name>
    <dbReference type="NCBI Taxonomy" id="119927"/>
    <lineage>
        <taxon>Eukaryota</taxon>
        <taxon>Fungi</taxon>
        <taxon>Dikarya</taxon>
        <taxon>Ascomycota</taxon>
        <taxon>Pezizomycotina</taxon>
        <taxon>Dothideomycetes</taxon>
        <taxon>Pleosporomycetidae</taxon>
        <taxon>Pleosporales</taxon>
        <taxon>Pleosporineae</taxon>
        <taxon>Pleosporaceae</taxon>
        <taxon>Alternaria</taxon>
        <taxon>Alternaria sect. Alternaria</taxon>
        <taxon>Alternaria alternata complex</taxon>
    </lineage>
</organism>
<sequence length="395" mass="43544">MYSAWYLYMVGGALLGTVFAHPLASQDDPPCDPEPPTCRPSWQTAEYAPSVGRLRAGLIFVDFTDSPDDHFGQEPWQLFEPLKEQPADLYRQMSFGKLDFEIVPLLDKFYRMPRDSASYGFADEEGLTTEEHKTYIGDALKAVGNDMDFDSIDLLFIAPPNGTVDINRSAAYSNPVSTESGRKFRAGSVITFGNDLYPEGNWKIVNHEAGHTMGLPDLYPYGPGGNGLWVGEFDMMGVVWGQSPDLFSWHKWRLNWIEENQVDCIMETGTTTHRLSPIEVDGGVKTVAIPVNATGYVVAEVRSMQGIDYTACETATGVLLYTADSAIGSGDGPIRILDTNSATWGCGNEWNGAALNDAPLRDVDAVFDTEFGVKVKVIAREGDDFIIEVERETSE</sequence>
<dbReference type="PANTHER" id="PTHR41775:SF1">
    <property type="entry name" value="PEPTIDASE M6-LIKE DOMAIN-CONTAINING PROTEIN"/>
    <property type="match status" value="1"/>
</dbReference>
<keyword evidence="1" id="KW-0732">Signal</keyword>
<accession>A0AB37VY85</accession>
<dbReference type="GO" id="GO:0006508">
    <property type="term" value="P:proteolysis"/>
    <property type="evidence" value="ECO:0007669"/>
    <property type="project" value="InterPro"/>
</dbReference>
<evidence type="ECO:0000313" key="3">
    <source>
        <dbReference type="Proteomes" id="UP000292340"/>
    </source>
</evidence>
<reference evidence="2" key="2">
    <citation type="journal article" date="2019" name="bioRxiv">
        <title>Genomics, evolutionary history and diagnostics of the Alternaria alternata species group including apple and Asian pear pathotypes.</title>
        <authorList>
            <person name="Armitage A.D."/>
            <person name="Cockerton H.M."/>
            <person name="Sreenivasaprasad S."/>
            <person name="Woodhall J.W."/>
            <person name="Lane C.R."/>
            <person name="Harrison R.J."/>
            <person name="Clarkson J.P."/>
        </authorList>
    </citation>
    <scope>NUCLEOTIDE SEQUENCE</scope>
    <source>
        <strain evidence="2">FERA 1164</strain>
    </source>
</reference>